<feature type="compositionally biased region" description="Polar residues" evidence="2">
    <location>
        <begin position="307"/>
        <end position="316"/>
    </location>
</feature>
<dbReference type="AlphaFoldDB" id="A0A8H2X7D7"/>
<dbReference type="Pfam" id="PF03676">
    <property type="entry name" value="PHAF1"/>
    <property type="match status" value="1"/>
</dbReference>
<evidence type="ECO:0000313" key="4">
    <source>
        <dbReference type="Proteomes" id="UP000663861"/>
    </source>
</evidence>
<accession>A0A8H2X7D7</accession>
<gene>
    <name evidence="3" type="ORF">RDB_LOCUS10940</name>
</gene>
<feature type="region of interest" description="Disordered" evidence="2">
    <location>
        <begin position="307"/>
        <end position="360"/>
    </location>
</feature>
<comment type="similarity">
    <text evidence="1">Belongs to the PHAF1 family.</text>
</comment>
<evidence type="ECO:0000256" key="2">
    <source>
        <dbReference type="SAM" id="MobiDB-lite"/>
    </source>
</evidence>
<evidence type="ECO:0000256" key="1">
    <source>
        <dbReference type="ARBA" id="ARBA00024339"/>
    </source>
</evidence>
<dbReference type="PANTHER" id="PTHR13465:SF2">
    <property type="entry name" value="PHAGOSOME ASSEMBLY FACTOR 1"/>
    <property type="match status" value="1"/>
</dbReference>
<protein>
    <submittedName>
        <fullName evidence="3">Uncharacterized protein</fullName>
    </submittedName>
</protein>
<dbReference type="GO" id="GO:0043001">
    <property type="term" value="P:Golgi to plasma membrane protein transport"/>
    <property type="evidence" value="ECO:0007669"/>
    <property type="project" value="TreeGrafter"/>
</dbReference>
<proteinExistence type="inferred from homology"/>
<dbReference type="GO" id="GO:0005802">
    <property type="term" value="C:trans-Golgi network"/>
    <property type="evidence" value="ECO:0007669"/>
    <property type="project" value="TreeGrafter"/>
</dbReference>
<dbReference type="Proteomes" id="UP000663861">
    <property type="component" value="Unassembled WGS sequence"/>
</dbReference>
<dbReference type="InterPro" id="IPR039156">
    <property type="entry name" value="PHAF1/BROMI"/>
</dbReference>
<evidence type="ECO:0000313" key="3">
    <source>
        <dbReference type="EMBL" id="CAE6419179.1"/>
    </source>
</evidence>
<reference evidence="3" key="1">
    <citation type="submission" date="2021-01" db="EMBL/GenBank/DDBJ databases">
        <authorList>
            <person name="Kaushik A."/>
        </authorList>
    </citation>
    <scope>NUCLEOTIDE SEQUENCE</scope>
    <source>
        <strain evidence="3">AG4-RS23</strain>
    </source>
</reference>
<dbReference type="InterPro" id="IPR005373">
    <property type="entry name" value="PHAF1"/>
</dbReference>
<organism evidence="3 4">
    <name type="scientific">Rhizoctonia solani</name>
    <dbReference type="NCBI Taxonomy" id="456999"/>
    <lineage>
        <taxon>Eukaryota</taxon>
        <taxon>Fungi</taxon>
        <taxon>Dikarya</taxon>
        <taxon>Basidiomycota</taxon>
        <taxon>Agaricomycotina</taxon>
        <taxon>Agaricomycetes</taxon>
        <taxon>Cantharellales</taxon>
        <taxon>Ceratobasidiaceae</taxon>
        <taxon>Rhizoctonia</taxon>
    </lineage>
</organism>
<comment type="caution">
    <text evidence="3">The sequence shown here is derived from an EMBL/GenBank/DDBJ whole genome shotgun (WGS) entry which is preliminary data.</text>
</comment>
<dbReference type="EMBL" id="CAJMWY010000158">
    <property type="protein sequence ID" value="CAE6419179.1"/>
    <property type="molecule type" value="Genomic_DNA"/>
</dbReference>
<sequence>MVSTLDLDLRPGSGIGPFELGASLFDVLDFLRRPSPPTFPSISVKYDAASPALSPIILHLRPYLDLVFSRKTQRLQTISLSLHLNNQIHIPLVLNYKNEVLSGPDVVPRRTAVQRMMGPTYKDERMKYPGVWFSFEDDASGATGVINSTEGNAEIKRVVVTQRQEQNEPEKEETEELDGLIPNSTMYGDIKKAVIKIHDGIYLYFFTPESEDPPIHIRLGVTTVEDLTCDLGPPVLTHYKEDDRMSIHATAQDDEESYFYNYFQHGLDFLISGKTHRVRKIIVHSNVPGSPLFQRYKRCPWEFSLSSQDTAPTPASHTIEPGTTPPTAELDAPAAKAGGKKKKKKAEGERPRTSFEVYDNTPNNSQETVAFYDTFDILKQKLGQGSRHSAQASMQLERTADLPHNELLTLSSSTTQLYAFDGVFCEASEVGDVLCVGLF</sequence>
<name>A0A8H2X7D7_9AGAM</name>
<dbReference type="PANTHER" id="PTHR13465">
    <property type="entry name" value="UPF0183 PROTEIN"/>
    <property type="match status" value="1"/>
</dbReference>